<dbReference type="InterPro" id="IPR050143">
    <property type="entry name" value="TRIM/RBCC"/>
</dbReference>
<dbReference type="Gene3D" id="2.60.120.920">
    <property type="match status" value="1"/>
</dbReference>
<organism evidence="3 4">
    <name type="scientific">Chanos chanos</name>
    <name type="common">Milkfish</name>
    <name type="synonym">Mugil chanos</name>
    <dbReference type="NCBI Taxonomy" id="29144"/>
    <lineage>
        <taxon>Eukaryota</taxon>
        <taxon>Metazoa</taxon>
        <taxon>Chordata</taxon>
        <taxon>Craniata</taxon>
        <taxon>Vertebrata</taxon>
        <taxon>Euteleostomi</taxon>
        <taxon>Actinopterygii</taxon>
        <taxon>Neopterygii</taxon>
        <taxon>Teleostei</taxon>
        <taxon>Ostariophysi</taxon>
        <taxon>Gonorynchiformes</taxon>
        <taxon>Chanidae</taxon>
        <taxon>Chanos</taxon>
    </lineage>
</organism>
<evidence type="ECO:0000256" key="1">
    <source>
        <dbReference type="SAM" id="Coils"/>
    </source>
</evidence>
<keyword evidence="3" id="KW-1185">Reference proteome</keyword>
<evidence type="ECO:0000313" key="4">
    <source>
        <dbReference type="RefSeq" id="XP_030641176.1"/>
    </source>
</evidence>
<dbReference type="SMART" id="SM00449">
    <property type="entry name" value="SPRY"/>
    <property type="match status" value="1"/>
</dbReference>
<dbReference type="PANTHER" id="PTHR24103">
    <property type="entry name" value="E3 UBIQUITIN-PROTEIN LIGASE TRIM"/>
    <property type="match status" value="1"/>
</dbReference>
<reference evidence="4" key="1">
    <citation type="submission" date="2025-08" db="UniProtKB">
        <authorList>
            <consortium name="RefSeq"/>
        </authorList>
    </citation>
    <scope>IDENTIFICATION</scope>
</reference>
<feature type="coiled-coil region" evidence="1">
    <location>
        <begin position="65"/>
        <end position="92"/>
    </location>
</feature>
<dbReference type="Pfam" id="PF00622">
    <property type="entry name" value="SPRY"/>
    <property type="match status" value="1"/>
</dbReference>
<dbReference type="Proteomes" id="UP000504632">
    <property type="component" value="Chromosome 9"/>
</dbReference>
<dbReference type="InterPro" id="IPR003877">
    <property type="entry name" value="SPRY_dom"/>
</dbReference>
<dbReference type="FunFam" id="2.60.120.920:FF:000004">
    <property type="entry name" value="Butyrophilin subfamily 1 member A1"/>
    <property type="match status" value="1"/>
</dbReference>
<dbReference type="InterPro" id="IPR001870">
    <property type="entry name" value="B30.2/SPRY"/>
</dbReference>
<dbReference type="GeneID" id="115821495"/>
<proteinExistence type="predicted"/>
<feature type="domain" description="B30.2/SPRY" evidence="2">
    <location>
        <begin position="125"/>
        <end position="317"/>
    </location>
</feature>
<gene>
    <name evidence="4" type="primary">LOC115821495</name>
</gene>
<dbReference type="PRINTS" id="PR01407">
    <property type="entry name" value="BUTYPHLNCDUF"/>
</dbReference>
<keyword evidence="1" id="KW-0175">Coiled coil</keyword>
<dbReference type="Pfam" id="PF13765">
    <property type="entry name" value="PRY"/>
    <property type="match status" value="1"/>
</dbReference>
<dbReference type="InterPro" id="IPR013320">
    <property type="entry name" value="ConA-like_dom_sf"/>
</dbReference>
<dbReference type="AlphaFoldDB" id="A0A6J2WCU1"/>
<dbReference type="SUPFAM" id="SSF49899">
    <property type="entry name" value="Concanavalin A-like lectins/glucanases"/>
    <property type="match status" value="1"/>
</dbReference>
<dbReference type="OrthoDB" id="654191at2759"/>
<dbReference type="InterPro" id="IPR006574">
    <property type="entry name" value="PRY"/>
</dbReference>
<sequence length="321" mass="36825">MYSDCVVFRNELTAIQLQSQANKTEGQIKEEFEKLHKFLHEEEAARIAKLREEEALKSKMLEDSIETIGEKLACLTETIENVEKEMETEDMSFLESFKDIKRRVQCTLEDPETIPVPLIDVSKHLSSLKYQVWEKMMSIVQYVPLTLDPLSAHPQLSLSEELTSVRYSFRGKSLPDNPERFDLYVFVLGVQGYGSGAHSWEVEVGNKPNCRIGVACRSVRRKGNFSICPKEGFYTIVIRNREFRAGTAPETRLDFHKRPQRIRVCVDCDKGEVSFIDPSENTLIYTFKDVFTEELYPFFGPSKDSAPLRICPISVSVKCDL</sequence>
<dbReference type="CDD" id="cd12893">
    <property type="entry name" value="SPRY_PRY_TRIM35"/>
    <property type="match status" value="1"/>
</dbReference>
<name>A0A6J2WCU1_CHACN</name>
<protein>
    <submittedName>
        <fullName evidence="4">Zinc-binding protein A33-like</fullName>
    </submittedName>
</protein>
<dbReference type="SMART" id="SM00589">
    <property type="entry name" value="PRY"/>
    <property type="match status" value="1"/>
</dbReference>
<accession>A0A6J2WCU1</accession>
<evidence type="ECO:0000313" key="3">
    <source>
        <dbReference type="Proteomes" id="UP000504632"/>
    </source>
</evidence>
<dbReference type="InParanoid" id="A0A6J2WCU1"/>
<dbReference type="PROSITE" id="PS50188">
    <property type="entry name" value="B302_SPRY"/>
    <property type="match status" value="1"/>
</dbReference>
<dbReference type="InterPro" id="IPR043136">
    <property type="entry name" value="B30.2/SPRY_sf"/>
</dbReference>
<evidence type="ECO:0000259" key="2">
    <source>
        <dbReference type="PROSITE" id="PS50188"/>
    </source>
</evidence>
<dbReference type="InterPro" id="IPR003879">
    <property type="entry name" value="Butyrophylin_SPRY"/>
</dbReference>
<dbReference type="RefSeq" id="XP_030641176.1">
    <property type="nucleotide sequence ID" value="XM_030785316.1"/>
</dbReference>